<reference evidence="3" key="2">
    <citation type="submission" date="2022-01" db="EMBL/GenBank/DDBJ databases">
        <authorList>
            <person name="Yamashiro T."/>
            <person name="Shiraishi A."/>
            <person name="Satake H."/>
            <person name="Nakayama K."/>
        </authorList>
    </citation>
    <scope>NUCLEOTIDE SEQUENCE</scope>
</reference>
<dbReference type="PANTHER" id="PTHR24177">
    <property type="entry name" value="CASKIN"/>
    <property type="match status" value="1"/>
</dbReference>
<evidence type="ECO:0000313" key="3">
    <source>
        <dbReference type="EMBL" id="GJU09101.1"/>
    </source>
</evidence>
<feature type="transmembrane region" description="Helical" evidence="1">
    <location>
        <begin position="454"/>
        <end position="474"/>
    </location>
</feature>
<evidence type="ECO:0000313" key="4">
    <source>
        <dbReference type="Proteomes" id="UP001151760"/>
    </source>
</evidence>
<keyword evidence="1" id="KW-1133">Transmembrane helix</keyword>
<dbReference type="PANTHER" id="PTHR24177:SF383">
    <property type="entry name" value="ANKYRIN REPEAT-CONTAINING DOMAIN, PGG DOMAIN, ANKYRIN REPEAT-CONTAINING DOMAIN SUPERFAMILY"/>
    <property type="match status" value="1"/>
</dbReference>
<dbReference type="SMART" id="SM00248">
    <property type="entry name" value="ANK"/>
    <property type="match status" value="5"/>
</dbReference>
<dbReference type="EMBL" id="BQNB010021697">
    <property type="protein sequence ID" value="GJU09101.1"/>
    <property type="molecule type" value="Genomic_DNA"/>
</dbReference>
<dbReference type="Pfam" id="PF13962">
    <property type="entry name" value="PGG"/>
    <property type="match status" value="1"/>
</dbReference>
<keyword evidence="4" id="KW-1185">Reference proteome</keyword>
<feature type="domain" description="PGG" evidence="2">
    <location>
        <begin position="444"/>
        <end position="556"/>
    </location>
</feature>
<protein>
    <submittedName>
        <fullName evidence="3">Ankyrin repeat-containing protein</fullName>
    </submittedName>
</protein>
<dbReference type="InterPro" id="IPR036770">
    <property type="entry name" value="Ankyrin_rpt-contain_sf"/>
</dbReference>
<comment type="caution">
    <text evidence="3">The sequence shown here is derived from an EMBL/GenBank/DDBJ whole genome shotgun (WGS) entry which is preliminary data.</text>
</comment>
<keyword evidence="1" id="KW-0472">Membrane</keyword>
<dbReference type="Pfam" id="PF12796">
    <property type="entry name" value="Ank_2"/>
    <property type="match status" value="1"/>
</dbReference>
<dbReference type="Gene3D" id="1.25.40.20">
    <property type="entry name" value="Ankyrin repeat-containing domain"/>
    <property type="match status" value="1"/>
</dbReference>
<dbReference type="InterPro" id="IPR026961">
    <property type="entry name" value="PGG_dom"/>
</dbReference>
<feature type="transmembrane region" description="Helical" evidence="1">
    <location>
        <begin position="494"/>
        <end position="521"/>
    </location>
</feature>
<reference evidence="3" key="1">
    <citation type="journal article" date="2022" name="Int. J. Mol. Sci.">
        <title>Draft Genome of Tanacetum Coccineum: Genomic Comparison of Closely Related Tanacetum-Family Plants.</title>
        <authorList>
            <person name="Yamashiro T."/>
            <person name="Shiraishi A."/>
            <person name="Nakayama K."/>
            <person name="Satake H."/>
        </authorList>
    </citation>
    <scope>NUCLEOTIDE SEQUENCE</scope>
</reference>
<name>A0ABQ5J999_9ASTR</name>
<accession>A0ABQ5J999</accession>
<gene>
    <name evidence="3" type="ORF">Tco_1125531</name>
</gene>
<dbReference type="InterPro" id="IPR002110">
    <property type="entry name" value="Ankyrin_rpt"/>
</dbReference>
<organism evidence="3 4">
    <name type="scientific">Tanacetum coccineum</name>
    <dbReference type="NCBI Taxonomy" id="301880"/>
    <lineage>
        <taxon>Eukaryota</taxon>
        <taxon>Viridiplantae</taxon>
        <taxon>Streptophyta</taxon>
        <taxon>Embryophyta</taxon>
        <taxon>Tracheophyta</taxon>
        <taxon>Spermatophyta</taxon>
        <taxon>Magnoliopsida</taxon>
        <taxon>eudicotyledons</taxon>
        <taxon>Gunneridae</taxon>
        <taxon>Pentapetalae</taxon>
        <taxon>asterids</taxon>
        <taxon>campanulids</taxon>
        <taxon>Asterales</taxon>
        <taxon>Asteraceae</taxon>
        <taxon>Asteroideae</taxon>
        <taxon>Anthemideae</taxon>
        <taxon>Anthemidinae</taxon>
        <taxon>Tanacetum</taxon>
    </lineage>
</organism>
<sequence>MNSVSRNSTSIDQVNPISKEHHVDIPIASCSRSAQALPLNLPCRDLLDEGRREEYVKICLPLYLASRKGDWKTAKDILDKHKELVRFSITKNCETALHVAVSRRKTKFVKNLVSLMEKKDLELQDNNSYTALCIAVRNRHVGMASILLQKNKALIDIPTSLGMMPLHVAASYERGARMVKFLYKNSQSMEGDFWTPESRSRFLLACVEADYFDVALKVLEDRPELALSGGGVLNLLAQKTEAFRLFSKKRAALQLLRSMLKNIAKLPWPEVYDLMRGPADPIGKEKSATNPIDTQKKYSSRVLFLAAEVANIVFIVEIIRQYPELLTDVNDVNQSIFHVALSHRHENIFSLFYKIGSIKDRIITLEDKNGNNMLHLVGIFTESARSNCYNYIPGPAQLMQKEQLLFKLVQRMLPLSLRKKKNAAGMTPHEEFIKNHKDLVSDGEKWIKDTGSQLIVVAALLATISFAATITFPGGYNQDGYPVLSRKKLLFPSFIIFNSTSFLSASVSMIFALSLLTSRYAEVDFFLRLPRKLIITVGTLLVSIVATIMAFMFNLFLLFDKSSPLLPKLFMGIIFIVLVFSVAQIIYLEKSLLFSTFIILATPRKSLPSTRSHDQVLFQNI</sequence>
<feature type="transmembrane region" description="Helical" evidence="1">
    <location>
        <begin position="569"/>
        <end position="588"/>
    </location>
</feature>
<dbReference type="Proteomes" id="UP001151760">
    <property type="component" value="Unassembled WGS sequence"/>
</dbReference>
<keyword evidence="1" id="KW-0812">Transmembrane</keyword>
<feature type="transmembrane region" description="Helical" evidence="1">
    <location>
        <begin position="533"/>
        <end position="557"/>
    </location>
</feature>
<proteinExistence type="predicted"/>
<evidence type="ECO:0000256" key="1">
    <source>
        <dbReference type="SAM" id="Phobius"/>
    </source>
</evidence>
<dbReference type="SUPFAM" id="SSF48403">
    <property type="entry name" value="Ankyrin repeat"/>
    <property type="match status" value="1"/>
</dbReference>
<evidence type="ECO:0000259" key="2">
    <source>
        <dbReference type="Pfam" id="PF13962"/>
    </source>
</evidence>